<evidence type="ECO:0000313" key="10">
    <source>
        <dbReference type="EMBL" id="AWR95082.1"/>
    </source>
</evidence>
<feature type="binding site" evidence="8">
    <location>
        <position position="64"/>
    </location>
    <ligand>
        <name>Zn(2+)</name>
        <dbReference type="ChEBI" id="CHEBI:29105"/>
        <label>2</label>
        <note>catalytic</note>
    </ligand>
</feature>
<keyword evidence="11" id="KW-1185">Reference proteome</keyword>
<keyword evidence="7 8" id="KW-0862">Zinc</keyword>
<feature type="binding site" evidence="8">
    <location>
        <position position="60"/>
    </location>
    <ligand>
        <name>Zn(2+)</name>
        <dbReference type="ChEBI" id="CHEBI:29105"/>
        <label>1</label>
        <note>catalytic</note>
    </ligand>
</feature>
<feature type="binding site" evidence="8">
    <location>
        <position position="200"/>
    </location>
    <ligand>
        <name>Zn(2+)</name>
        <dbReference type="ChEBI" id="CHEBI:29105"/>
        <label>2</label>
        <note>catalytic</note>
    </ligand>
</feature>
<dbReference type="EMBL" id="CP029289">
    <property type="protein sequence ID" value="AWR95082.1"/>
    <property type="molecule type" value="Genomic_DNA"/>
</dbReference>
<dbReference type="HAMAP" id="MF_01818">
    <property type="entry name" value="RNase_Z_BN"/>
    <property type="match status" value="1"/>
</dbReference>
<evidence type="ECO:0000256" key="8">
    <source>
        <dbReference type="HAMAP-Rule" id="MF_01818"/>
    </source>
</evidence>
<evidence type="ECO:0000256" key="6">
    <source>
        <dbReference type="ARBA" id="ARBA00022801"/>
    </source>
</evidence>
<dbReference type="OrthoDB" id="85118at2157"/>
<feature type="active site" description="Proton acceptor" evidence="8">
    <location>
        <position position="64"/>
    </location>
</feature>
<comment type="catalytic activity">
    <reaction evidence="8">
        <text>Endonucleolytic cleavage of RNA, removing extra 3' nucleotides from tRNA precursor, generating 3' termini of tRNAs. A 3'-hydroxy group is left at the tRNA terminus and a 5'-phosphoryl group is left at the trailer molecule.</text>
        <dbReference type="EC" id="3.1.26.11"/>
    </reaction>
</comment>
<dbReference type="PANTHER" id="PTHR46018">
    <property type="entry name" value="ZINC PHOSPHODIESTERASE ELAC PROTEIN 1"/>
    <property type="match status" value="1"/>
</dbReference>
<dbReference type="Gene3D" id="3.60.15.10">
    <property type="entry name" value="Ribonuclease Z/Hydroxyacylglutathione hydrolase-like"/>
    <property type="match status" value="1"/>
</dbReference>
<reference evidence="10 11" key="1">
    <citation type="submission" date="2018-05" db="EMBL/GenBank/DDBJ databases">
        <title>Complete Genome Sequences of Extremely Thermoacidophilic, Metal-Mobilizing Type-Strain Members of the Archaeal Family Sulfolobaceae: Acidianus brierleyi DSM-1651T, Acidianus sulfidivorans DSM-18786T, Metallosphaera hakonensis DSM-7519T, and Metallosphaera prunae DSM-10039T.</title>
        <authorList>
            <person name="Counts J.A."/>
            <person name="Kelly R.M."/>
        </authorList>
    </citation>
    <scope>NUCLEOTIDE SEQUENCE [LARGE SCALE GENOMIC DNA]</scope>
    <source>
        <strain evidence="10 11">DSM 1651</strain>
    </source>
</reference>
<protein>
    <recommendedName>
        <fullName evidence="8">Ribonuclease Z</fullName>
        <shortName evidence="8">RNase Z</shortName>
        <ecNumber evidence="8">3.1.26.11</ecNumber>
    </recommendedName>
    <alternativeName>
        <fullName evidence="8">tRNA 3 endonuclease</fullName>
    </alternativeName>
    <alternativeName>
        <fullName evidence="8">tRNase Z</fullName>
    </alternativeName>
</protein>
<proteinExistence type="inferred from homology"/>
<dbReference type="InterPro" id="IPR013471">
    <property type="entry name" value="RNase_Z/BN"/>
</dbReference>
<dbReference type="GO" id="GO:0042781">
    <property type="term" value="F:3'-tRNA processing endoribonuclease activity"/>
    <property type="evidence" value="ECO:0007669"/>
    <property type="project" value="UniProtKB-UniRule"/>
</dbReference>
<dbReference type="SUPFAM" id="SSF56281">
    <property type="entry name" value="Metallo-hydrolase/oxidoreductase"/>
    <property type="match status" value="1"/>
</dbReference>
<sequence length="290" mass="33285">MIEIYFLGTGGGAPSKRKLPAYLIRRNGFSALFDCGEGTQITMIDHGISIMSIKLIAITHLHADHVMGVPSIIQTMAMYSRTDKLYIMGPRKIQEFLKASFEGTYFCPSFPIEFIDQYEDNEITIRPFKTKHVIPSQGYIFQEKEKVNIDKERIQRDGIKDWRIIKDLKSGKEVKIGNRILRPEDYLIKKEGYKISYTGDTSGYDNVIKSVKDSDLLLHDSTFLDDINAEEYGHSTVSIAARIALDANVKRLGLIHISGRYENLCIFEEISRKIFEKSFVPKDLSYYLFR</sequence>
<evidence type="ECO:0000256" key="2">
    <source>
        <dbReference type="ARBA" id="ARBA00022694"/>
    </source>
</evidence>
<dbReference type="GO" id="GO:0008270">
    <property type="term" value="F:zinc ion binding"/>
    <property type="evidence" value="ECO:0007669"/>
    <property type="project" value="UniProtKB-UniRule"/>
</dbReference>
<keyword evidence="3 8" id="KW-0540">Nuclease</keyword>
<keyword evidence="4 8" id="KW-0479">Metal-binding</keyword>
<evidence type="ECO:0000256" key="7">
    <source>
        <dbReference type="ARBA" id="ARBA00022833"/>
    </source>
</evidence>
<feature type="domain" description="Metallo-beta-lactamase" evidence="9">
    <location>
        <begin position="186"/>
        <end position="257"/>
    </location>
</feature>
<accession>A0A2U9IG95</accession>
<dbReference type="AlphaFoldDB" id="A0A2U9IG95"/>
<gene>
    <name evidence="8" type="primary">rnz</name>
    <name evidence="10" type="ORF">DFR85_11200</name>
</gene>
<feature type="binding site" evidence="8">
    <location>
        <position position="256"/>
    </location>
    <ligand>
        <name>Zn(2+)</name>
        <dbReference type="ChEBI" id="CHEBI:29105"/>
        <label>2</label>
        <note>catalytic</note>
    </ligand>
</feature>
<comment type="subunit">
    <text evidence="1 8">Homodimer.</text>
</comment>
<evidence type="ECO:0000256" key="4">
    <source>
        <dbReference type="ARBA" id="ARBA00022723"/>
    </source>
</evidence>
<name>A0A2U9IG95_9CREN</name>
<evidence type="ECO:0000256" key="1">
    <source>
        <dbReference type="ARBA" id="ARBA00011738"/>
    </source>
</evidence>
<organism evidence="10 11">
    <name type="scientific">Acidianus brierleyi</name>
    <dbReference type="NCBI Taxonomy" id="41673"/>
    <lineage>
        <taxon>Archaea</taxon>
        <taxon>Thermoproteota</taxon>
        <taxon>Thermoprotei</taxon>
        <taxon>Sulfolobales</taxon>
        <taxon>Sulfolobaceae</taxon>
        <taxon>Acidianus</taxon>
    </lineage>
</organism>
<dbReference type="PANTHER" id="PTHR46018:SF2">
    <property type="entry name" value="ZINC PHOSPHODIESTERASE ELAC PROTEIN 1"/>
    <property type="match status" value="1"/>
</dbReference>
<dbReference type="KEGG" id="abri:DFR85_11200"/>
<dbReference type="InterPro" id="IPR036866">
    <property type="entry name" value="RibonucZ/Hydroxyglut_hydro"/>
</dbReference>
<keyword evidence="5 8" id="KW-0255">Endonuclease</keyword>
<dbReference type="CDD" id="cd07717">
    <property type="entry name" value="RNaseZ_ZiPD-like_MBL-fold"/>
    <property type="match status" value="1"/>
</dbReference>
<keyword evidence="6 8" id="KW-0378">Hydrolase</keyword>
<dbReference type="InterPro" id="IPR001279">
    <property type="entry name" value="Metallo-B-lactamas"/>
</dbReference>
<feature type="binding site" evidence="8">
    <location>
        <position position="62"/>
    </location>
    <ligand>
        <name>Zn(2+)</name>
        <dbReference type="ChEBI" id="CHEBI:29105"/>
        <label>1</label>
        <note>catalytic</note>
    </ligand>
</feature>
<feature type="binding site" evidence="8">
    <location>
        <position position="65"/>
    </location>
    <ligand>
        <name>Zn(2+)</name>
        <dbReference type="ChEBI" id="CHEBI:29105"/>
        <label>2</label>
        <note>catalytic</note>
    </ligand>
</feature>
<evidence type="ECO:0000259" key="9">
    <source>
        <dbReference type="Pfam" id="PF12706"/>
    </source>
</evidence>
<feature type="binding site" evidence="8">
    <location>
        <position position="132"/>
    </location>
    <ligand>
        <name>Zn(2+)</name>
        <dbReference type="ChEBI" id="CHEBI:29105"/>
        <label>1</label>
        <note>catalytic</note>
    </ligand>
</feature>
<dbReference type="GeneID" id="36832730"/>
<dbReference type="RefSeq" id="WP_110270963.1">
    <property type="nucleotide sequence ID" value="NZ_CP029289.2"/>
</dbReference>
<comment type="similarity">
    <text evidence="8">Belongs to the RNase Z family.</text>
</comment>
<keyword evidence="2 8" id="KW-0819">tRNA processing</keyword>
<evidence type="ECO:0000256" key="5">
    <source>
        <dbReference type="ARBA" id="ARBA00022759"/>
    </source>
</evidence>
<dbReference type="Pfam" id="PF12706">
    <property type="entry name" value="Lactamase_B_2"/>
    <property type="match status" value="1"/>
</dbReference>
<dbReference type="NCBIfam" id="NF000801">
    <property type="entry name" value="PRK00055.1-3"/>
    <property type="match status" value="1"/>
</dbReference>
<dbReference type="Proteomes" id="UP000248044">
    <property type="component" value="Chromosome"/>
</dbReference>
<comment type="function">
    <text evidence="8">Zinc phosphodiesterase, which displays some tRNA 3'-processing endonuclease activity. Probably involved in tRNA maturation, by removing a 3'-trailer from precursor tRNA.</text>
</comment>
<dbReference type="Pfam" id="PF23023">
    <property type="entry name" value="Anti-Pycsar_Apyc1"/>
    <property type="match status" value="1"/>
</dbReference>
<feature type="binding site" evidence="8">
    <location>
        <position position="200"/>
    </location>
    <ligand>
        <name>Zn(2+)</name>
        <dbReference type="ChEBI" id="CHEBI:29105"/>
        <label>1</label>
        <note>catalytic</note>
    </ligand>
</feature>
<comment type="cofactor">
    <cofactor evidence="8">
        <name>Zn(2+)</name>
        <dbReference type="ChEBI" id="CHEBI:29105"/>
    </cofactor>
    <text evidence="8">Binds 2 Zn(2+) ions.</text>
</comment>
<evidence type="ECO:0000256" key="3">
    <source>
        <dbReference type="ARBA" id="ARBA00022722"/>
    </source>
</evidence>
<dbReference type="EC" id="3.1.26.11" evidence="8"/>
<evidence type="ECO:0000313" key="11">
    <source>
        <dbReference type="Proteomes" id="UP000248044"/>
    </source>
</evidence>